<name>A0A7S4EAD1_9STRA</name>
<dbReference type="GO" id="GO:0005739">
    <property type="term" value="C:mitochondrion"/>
    <property type="evidence" value="ECO:0007669"/>
    <property type="project" value="TreeGrafter"/>
</dbReference>
<dbReference type="Gene3D" id="3.30.930.10">
    <property type="entry name" value="Bira Bifunctional Protein, Domain 2"/>
    <property type="match status" value="1"/>
</dbReference>
<dbReference type="PANTHER" id="PTHR11451:SF46">
    <property type="entry name" value="THREONINE--TRNA LIGASE"/>
    <property type="match status" value="1"/>
</dbReference>
<dbReference type="SMART" id="SM00863">
    <property type="entry name" value="tRNA_SAD"/>
    <property type="match status" value="1"/>
</dbReference>
<dbReference type="Gene3D" id="3.10.20.30">
    <property type="match status" value="1"/>
</dbReference>
<proteinExistence type="inferred from homology"/>
<gene>
    <name evidence="16" type="ORF">PCAL00307_LOCUS15775</name>
    <name evidence="17" type="ORF">PECAL_5P12120</name>
</gene>
<keyword evidence="9" id="KW-0030">Aminoacyl-tRNA synthetase</keyword>
<dbReference type="EMBL" id="CAKKNE010000005">
    <property type="protein sequence ID" value="CAH0376610.1"/>
    <property type="molecule type" value="Genomic_DNA"/>
</dbReference>
<dbReference type="HAMAP" id="MF_00184">
    <property type="entry name" value="Thr_tRNA_synth"/>
    <property type="match status" value="1"/>
</dbReference>
<evidence type="ECO:0000256" key="1">
    <source>
        <dbReference type="ARBA" id="ARBA00004496"/>
    </source>
</evidence>
<evidence type="ECO:0000256" key="2">
    <source>
        <dbReference type="ARBA" id="ARBA00008226"/>
    </source>
</evidence>
<dbReference type="InterPro" id="IPR004154">
    <property type="entry name" value="Anticodon-bd"/>
</dbReference>
<evidence type="ECO:0000256" key="11">
    <source>
        <dbReference type="ARBA" id="ARBA00049515"/>
    </source>
</evidence>
<dbReference type="FunFam" id="3.30.930.10:FF:000019">
    <property type="entry name" value="Threonine--tRNA ligase"/>
    <property type="match status" value="1"/>
</dbReference>
<evidence type="ECO:0000259" key="15">
    <source>
        <dbReference type="PROSITE" id="PS51880"/>
    </source>
</evidence>
<dbReference type="Gene3D" id="3.30.980.10">
    <property type="entry name" value="Threonyl-trna Synthetase, Chain A, domain 2"/>
    <property type="match status" value="1"/>
</dbReference>
<evidence type="ECO:0000313" key="17">
    <source>
        <dbReference type="EMBL" id="CAH0376610.1"/>
    </source>
</evidence>
<dbReference type="Pfam" id="PF03129">
    <property type="entry name" value="HGTP_anticodon"/>
    <property type="match status" value="1"/>
</dbReference>
<keyword evidence="6" id="KW-0547">Nucleotide-binding</keyword>
<dbReference type="CDD" id="cd00771">
    <property type="entry name" value="ThrRS_core"/>
    <property type="match status" value="1"/>
</dbReference>
<dbReference type="Pfam" id="PF07973">
    <property type="entry name" value="tRNA_SAD"/>
    <property type="match status" value="1"/>
</dbReference>
<dbReference type="SUPFAM" id="SSF55186">
    <property type="entry name" value="ThrRS/AlaRS common domain"/>
    <property type="match status" value="1"/>
</dbReference>
<keyword evidence="8" id="KW-0648">Protein biosynthesis</keyword>
<dbReference type="EC" id="6.1.1.3" evidence="3"/>
<dbReference type="EMBL" id="HBIW01018326">
    <property type="protein sequence ID" value="CAE0700339.1"/>
    <property type="molecule type" value="Transcribed_RNA"/>
</dbReference>
<dbReference type="NCBIfam" id="TIGR00418">
    <property type="entry name" value="thrS"/>
    <property type="match status" value="1"/>
</dbReference>
<comment type="catalytic activity">
    <reaction evidence="11">
        <text>tRNA(Thr) + L-threonine + ATP = L-threonyl-tRNA(Thr) + AMP + diphosphate + H(+)</text>
        <dbReference type="Rhea" id="RHEA:24624"/>
        <dbReference type="Rhea" id="RHEA-COMP:9670"/>
        <dbReference type="Rhea" id="RHEA-COMP:9704"/>
        <dbReference type="ChEBI" id="CHEBI:15378"/>
        <dbReference type="ChEBI" id="CHEBI:30616"/>
        <dbReference type="ChEBI" id="CHEBI:33019"/>
        <dbReference type="ChEBI" id="CHEBI:57926"/>
        <dbReference type="ChEBI" id="CHEBI:78442"/>
        <dbReference type="ChEBI" id="CHEBI:78534"/>
        <dbReference type="ChEBI" id="CHEBI:456215"/>
        <dbReference type="EC" id="6.1.1.3"/>
    </reaction>
</comment>
<evidence type="ECO:0000256" key="3">
    <source>
        <dbReference type="ARBA" id="ARBA00013163"/>
    </source>
</evidence>
<keyword evidence="5" id="KW-0436">Ligase</keyword>
<dbReference type="InterPro" id="IPR045864">
    <property type="entry name" value="aa-tRNA-synth_II/BPL/LPL"/>
</dbReference>
<evidence type="ECO:0000259" key="14">
    <source>
        <dbReference type="PROSITE" id="PS50862"/>
    </source>
</evidence>
<dbReference type="InterPro" id="IPR002314">
    <property type="entry name" value="aa-tRNA-synt_IIb"/>
</dbReference>
<dbReference type="GO" id="GO:0006435">
    <property type="term" value="P:threonyl-tRNA aminoacylation"/>
    <property type="evidence" value="ECO:0007669"/>
    <property type="project" value="InterPro"/>
</dbReference>
<feature type="region of interest" description="Disordered" evidence="13">
    <location>
        <begin position="1"/>
        <end position="33"/>
    </location>
</feature>
<evidence type="ECO:0000313" key="18">
    <source>
        <dbReference type="Proteomes" id="UP000789595"/>
    </source>
</evidence>
<dbReference type="Pfam" id="PF00587">
    <property type="entry name" value="tRNA-synt_2b"/>
    <property type="match status" value="1"/>
</dbReference>
<dbReference type="InterPro" id="IPR012947">
    <property type="entry name" value="tRNA_SAD"/>
</dbReference>
<dbReference type="Proteomes" id="UP000789595">
    <property type="component" value="Unassembled WGS sequence"/>
</dbReference>
<dbReference type="CDD" id="cd01667">
    <property type="entry name" value="TGS_ThrRS"/>
    <property type="match status" value="1"/>
</dbReference>
<dbReference type="InterPro" id="IPR012675">
    <property type="entry name" value="Beta-grasp_dom_sf"/>
</dbReference>
<dbReference type="InterPro" id="IPR036621">
    <property type="entry name" value="Anticodon-bd_dom_sf"/>
</dbReference>
<evidence type="ECO:0000256" key="4">
    <source>
        <dbReference type="ARBA" id="ARBA00022490"/>
    </source>
</evidence>
<accession>A0A7S4EAD1</accession>
<dbReference type="InterPro" id="IPR047246">
    <property type="entry name" value="ThrRS_anticodon"/>
</dbReference>
<reference evidence="17" key="2">
    <citation type="submission" date="2021-11" db="EMBL/GenBank/DDBJ databases">
        <authorList>
            <consortium name="Genoscope - CEA"/>
            <person name="William W."/>
        </authorList>
    </citation>
    <scope>NUCLEOTIDE SEQUENCE</scope>
</reference>
<comment type="similarity">
    <text evidence="2">Belongs to the class-II aminoacyl-tRNA synthetase family.</text>
</comment>
<feature type="domain" description="TGS" evidence="15">
    <location>
        <begin position="84"/>
        <end position="173"/>
    </location>
</feature>
<dbReference type="CDD" id="cd00860">
    <property type="entry name" value="ThrRS_anticodon"/>
    <property type="match status" value="1"/>
</dbReference>
<reference evidence="16" key="1">
    <citation type="submission" date="2021-01" db="EMBL/GenBank/DDBJ databases">
        <authorList>
            <person name="Corre E."/>
            <person name="Pelletier E."/>
            <person name="Niang G."/>
            <person name="Scheremetjew M."/>
            <person name="Finn R."/>
            <person name="Kale V."/>
            <person name="Holt S."/>
            <person name="Cochrane G."/>
            <person name="Meng A."/>
            <person name="Brown T."/>
            <person name="Cohen L."/>
        </authorList>
    </citation>
    <scope>NUCLEOTIDE SEQUENCE</scope>
    <source>
        <strain evidence="16">CCMP1756</strain>
    </source>
</reference>
<dbReference type="OrthoDB" id="5423599at2759"/>
<dbReference type="PANTHER" id="PTHR11451">
    <property type="entry name" value="THREONINE-TRNA LIGASE"/>
    <property type="match status" value="1"/>
</dbReference>
<evidence type="ECO:0000256" key="6">
    <source>
        <dbReference type="ARBA" id="ARBA00022741"/>
    </source>
</evidence>
<evidence type="ECO:0000256" key="7">
    <source>
        <dbReference type="ARBA" id="ARBA00022840"/>
    </source>
</evidence>
<dbReference type="SUPFAM" id="SSF55681">
    <property type="entry name" value="Class II aaRS and biotin synthetases"/>
    <property type="match status" value="1"/>
</dbReference>
<dbReference type="PRINTS" id="PR01047">
    <property type="entry name" value="TRNASYNTHTHR"/>
</dbReference>
<dbReference type="FunFam" id="3.30.980.10:FF:000005">
    <property type="entry name" value="Threonyl-tRNA synthetase, mitochondrial"/>
    <property type="match status" value="1"/>
</dbReference>
<feature type="domain" description="Aminoacyl-transfer RNA synthetases class-II family profile" evidence="14">
    <location>
        <begin position="378"/>
        <end position="647"/>
    </location>
</feature>
<dbReference type="PROSITE" id="PS50862">
    <property type="entry name" value="AA_TRNA_LIGASE_II"/>
    <property type="match status" value="1"/>
</dbReference>
<evidence type="ECO:0000256" key="5">
    <source>
        <dbReference type="ARBA" id="ARBA00022598"/>
    </source>
</evidence>
<keyword evidence="18" id="KW-1185">Reference proteome</keyword>
<evidence type="ECO:0000256" key="9">
    <source>
        <dbReference type="ARBA" id="ARBA00023146"/>
    </source>
</evidence>
<dbReference type="PROSITE" id="PS51880">
    <property type="entry name" value="TGS"/>
    <property type="match status" value="1"/>
</dbReference>
<evidence type="ECO:0000256" key="10">
    <source>
        <dbReference type="ARBA" id="ARBA00031900"/>
    </source>
</evidence>
<comment type="subcellular location">
    <subcellularLocation>
        <location evidence="1">Cytoplasm</location>
    </subcellularLocation>
</comment>
<organism evidence="16">
    <name type="scientific">Pelagomonas calceolata</name>
    <dbReference type="NCBI Taxonomy" id="35677"/>
    <lineage>
        <taxon>Eukaryota</taxon>
        <taxon>Sar</taxon>
        <taxon>Stramenopiles</taxon>
        <taxon>Ochrophyta</taxon>
        <taxon>Pelagophyceae</taxon>
        <taxon>Pelagomonadales</taxon>
        <taxon>Pelagomonadaceae</taxon>
        <taxon>Pelagomonas</taxon>
    </lineage>
</organism>
<evidence type="ECO:0000256" key="12">
    <source>
        <dbReference type="ARBA" id="ARBA00072369"/>
    </source>
</evidence>
<dbReference type="InterPro" id="IPR033728">
    <property type="entry name" value="ThrRS_core"/>
</dbReference>
<evidence type="ECO:0000256" key="8">
    <source>
        <dbReference type="ARBA" id="ARBA00022917"/>
    </source>
</evidence>
<dbReference type="AlphaFoldDB" id="A0A7S4EAD1"/>
<keyword evidence="4" id="KW-0963">Cytoplasm</keyword>
<feature type="compositionally biased region" description="Polar residues" evidence="13">
    <location>
        <begin position="1"/>
        <end position="12"/>
    </location>
</feature>
<dbReference type="GO" id="GO:0005524">
    <property type="term" value="F:ATP binding"/>
    <property type="evidence" value="ECO:0007669"/>
    <property type="project" value="UniProtKB-KW"/>
</dbReference>
<dbReference type="SUPFAM" id="SSF52954">
    <property type="entry name" value="Class II aaRS ABD-related"/>
    <property type="match status" value="1"/>
</dbReference>
<sequence>MPSAPQIQQTGKFSVFDRPGVKQHARTTGGRLTTASAGKIEQTEGVHIGGAFTPEPKPAFTAHRESVWDQAAARRAAQPAPEKKPITITLPDGNTKEGVAFETSPLTIALGISKQLAGRMCCARVTYASNVKITSVAINQFDEDDDVQSDVDKALLWDLARPLEGDCTLELLGFDSPEGKMVFWHSAAHLLGAALEQKYGAKLSIGPPVEGGFYYDAYMGTSSVSDKEFKELQQMVTKMCNAKHKFERLALTKEELLEMFAYNPFKTAIIQSKVPDGSMTTAYRSGPIIDLCMGPHVPDSGRVKAFEVLRASSAYWLGKAENDALQRVYGVAFPDKKEMTKWKKFQQEAAKRDHRKVGAAQKLFFFDALSPGSAFMEPHGARIYTGLIAFIRDQYWLREYTEVVTPNVYNFDLWHTSGHALHYKDDMFCFEVEGQEFGMKPMNCPGHCLMFKHDVRSWRDLPMRYADFGVLHRNELSGALTGLTRVRRFQQDDGHIFCRDDQIEEEVKGALEFMKYVYGIFGMGYKLELSTRPKKALGDISLWNRAEAALASAMDDFAGKGGWRVNPGDGAFYGPKIDIKVTDALDRVHQCATIQLDFQLPIRFDLKYRGGDETTEEKRPIIIHRAMLGSVERMMAVLTEHWGGKWPFWISPRQCIVVPVGPSHIEYAKKVRAQIRAARFYVDCDDSGHTLPKKIRNAQLAQYNFILVVGDNEIAENAVAVRTRANTVEGTMPVSDFIARCVELRDTKAKDPPPPDIPEPAKGKGGGKKK</sequence>
<feature type="region of interest" description="Disordered" evidence="13">
    <location>
        <begin position="745"/>
        <end position="770"/>
    </location>
</feature>
<dbReference type="Pfam" id="PF02824">
    <property type="entry name" value="TGS"/>
    <property type="match status" value="1"/>
</dbReference>
<protein>
    <recommendedName>
        <fullName evidence="12">Probable threonine--tRNA ligase, cytoplasmic</fullName>
        <ecNumber evidence="3">6.1.1.3</ecNumber>
    </recommendedName>
    <alternativeName>
        <fullName evidence="10">Threonyl-tRNA synthetase</fullName>
    </alternativeName>
</protein>
<dbReference type="FunFam" id="3.40.50.800:FF:000003">
    <property type="entry name" value="Threonine--tRNA ligase 2, cytoplasmic"/>
    <property type="match status" value="1"/>
</dbReference>
<keyword evidence="7" id="KW-0067">ATP-binding</keyword>
<evidence type="ECO:0000313" key="16">
    <source>
        <dbReference type="EMBL" id="CAE0700339.1"/>
    </source>
</evidence>
<evidence type="ECO:0000256" key="13">
    <source>
        <dbReference type="SAM" id="MobiDB-lite"/>
    </source>
</evidence>
<dbReference type="InterPro" id="IPR006195">
    <property type="entry name" value="aa-tRNA-synth_II"/>
</dbReference>
<dbReference type="InterPro" id="IPR002320">
    <property type="entry name" value="Thr-tRNA-ligase_IIa"/>
</dbReference>
<dbReference type="InterPro" id="IPR004095">
    <property type="entry name" value="TGS"/>
</dbReference>
<dbReference type="InterPro" id="IPR018163">
    <property type="entry name" value="Thr/Ala-tRNA-synth_IIc_edit"/>
</dbReference>
<dbReference type="Gene3D" id="3.40.50.800">
    <property type="entry name" value="Anticodon-binding domain"/>
    <property type="match status" value="1"/>
</dbReference>
<dbReference type="GO" id="GO:0004829">
    <property type="term" value="F:threonine-tRNA ligase activity"/>
    <property type="evidence" value="ECO:0007669"/>
    <property type="project" value="UniProtKB-EC"/>
</dbReference>